<dbReference type="GO" id="GO:0005886">
    <property type="term" value="C:plasma membrane"/>
    <property type="evidence" value="ECO:0007669"/>
    <property type="project" value="TreeGrafter"/>
</dbReference>
<evidence type="ECO:0000256" key="11">
    <source>
        <dbReference type="ARBA" id="ARBA00038053"/>
    </source>
</evidence>
<dbReference type="GO" id="GO:0009252">
    <property type="term" value="P:peptidoglycan biosynthetic process"/>
    <property type="evidence" value="ECO:0007669"/>
    <property type="project" value="UniProtKB-KW"/>
</dbReference>
<comment type="catalytic activity">
    <reaction evidence="15">
        <text>[GlcNAc-(1-&gt;4)-Mur2Ac(oyl-L-Ala-gamma-D-Glu-L-Lys-D-Ala-D-Ala)](n)-di-trans,octa-cis-undecaprenyl diphosphate + beta-D-GlcNAc-(1-&gt;4)-Mur2Ac(oyl-L-Ala-gamma-D-Glu-L-Lys-D-Ala-D-Ala)-di-trans,octa-cis-undecaprenyl diphosphate = [GlcNAc-(1-&gt;4)-Mur2Ac(oyl-L-Ala-gamma-D-Glu-L-Lys-D-Ala-D-Ala)](n+1)-di-trans,octa-cis-undecaprenyl diphosphate + di-trans,octa-cis-undecaprenyl diphosphate + H(+)</text>
        <dbReference type="Rhea" id="RHEA:23708"/>
        <dbReference type="Rhea" id="RHEA-COMP:9602"/>
        <dbReference type="Rhea" id="RHEA-COMP:9603"/>
        <dbReference type="ChEBI" id="CHEBI:15378"/>
        <dbReference type="ChEBI" id="CHEBI:58405"/>
        <dbReference type="ChEBI" id="CHEBI:60033"/>
        <dbReference type="ChEBI" id="CHEBI:78435"/>
        <dbReference type="EC" id="2.4.99.28"/>
    </reaction>
</comment>
<evidence type="ECO:0000256" key="14">
    <source>
        <dbReference type="ARBA" id="ARBA00044770"/>
    </source>
</evidence>
<evidence type="ECO:0000256" key="2">
    <source>
        <dbReference type="ARBA" id="ARBA00022676"/>
    </source>
</evidence>
<evidence type="ECO:0000313" key="17">
    <source>
        <dbReference type="EMBL" id="KPL51438.1"/>
    </source>
</evidence>
<keyword evidence="5" id="KW-0133">Cell shape</keyword>
<dbReference type="RefSeq" id="WP_054357600.1">
    <property type="nucleotide sequence ID" value="NZ_JAPCYQ010000001.1"/>
</dbReference>
<evidence type="ECO:0000256" key="5">
    <source>
        <dbReference type="ARBA" id="ARBA00022960"/>
    </source>
</evidence>
<dbReference type="GO" id="GO:0051301">
    <property type="term" value="P:cell division"/>
    <property type="evidence" value="ECO:0007669"/>
    <property type="project" value="UniProtKB-KW"/>
</dbReference>
<evidence type="ECO:0000256" key="9">
    <source>
        <dbReference type="ARBA" id="ARBA00032370"/>
    </source>
</evidence>
<dbReference type="InterPro" id="IPR001182">
    <property type="entry name" value="FtsW/RodA"/>
</dbReference>
<feature type="transmembrane region" description="Helical" evidence="16">
    <location>
        <begin position="282"/>
        <end position="299"/>
    </location>
</feature>
<evidence type="ECO:0000256" key="3">
    <source>
        <dbReference type="ARBA" id="ARBA00022679"/>
    </source>
</evidence>
<feature type="transmembrane region" description="Helical" evidence="16">
    <location>
        <begin position="311"/>
        <end position="336"/>
    </location>
</feature>
<feature type="transmembrane region" description="Helical" evidence="16">
    <location>
        <begin position="149"/>
        <end position="165"/>
    </location>
</feature>
<feature type="transmembrane region" description="Helical" evidence="16">
    <location>
        <begin position="114"/>
        <end position="137"/>
    </location>
</feature>
<accession>A0A0P6VX72</accession>
<feature type="transmembrane region" description="Helical" evidence="16">
    <location>
        <begin position="20"/>
        <end position="39"/>
    </location>
</feature>
<feature type="transmembrane region" description="Helical" evidence="16">
    <location>
        <begin position="177"/>
        <end position="208"/>
    </location>
</feature>
<dbReference type="GO" id="GO:0008360">
    <property type="term" value="P:regulation of cell shape"/>
    <property type="evidence" value="ECO:0007669"/>
    <property type="project" value="UniProtKB-KW"/>
</dbReference>
<evidence type="ECO:0000256" key="13">
    <source>
        <dbReference type="ARBA" id="ARBA00041418"/>
    </source>
</evidence>
<evidence type="ECO:0000256" key="10">
    <source>
        <dbReference type="ARBA" id="ARBA00033270"/>
    </source>
</evidence>
<evidence type="ECO:0000256" key="7">
    <source>
        <dbReference type="ARBA" id="ARBA00022989"/>
    </source>
</evidence>
<keyword evidence="3" id="KW-0808">Transferase</keyword>
<evidence type="ECO:0000256" key="6">
    <source>
        <dbReference type="ARBA" id="ARBA00022984"/>
    </source>
</evidence>
<keyword evidence="4 16" id="KW-0812">Transmembrane</keyword>
<evidence type="ECO:0000256" key="4">
    <source>
        <dbReference type="ARBA" id="ARBA00022692"/>
    </source>
</evidence>
<dbReference type="Proteomes" id="UP000048984">
    <property type="component" value="Unassembled WGS sequence"/>
</dbReference>
<keyword evidence="18" id="KW-1185">Reference proteome</keyword>
<keyword evidence="8 16" id="KW-0472">Membrane</keyword>
<keyword evidence="17" id="KW-0132">Cell division</keyword>
<organism evidence="17 18">
    <name type="scientific">Prosthecodimorpha hirschii</name>
    <dbReference type="NCBI Taxonomy" id="665126"/>
    <lineage>
        <taxon>Bacteria</taxon>
        <taxon>Pseudomonadati</taxon>
        <taxon>Pseudomonadota</taxon>
        <taxon>Alphaproteobacteria</taxon>
        <taxon>Hyphomicrobiales</taxon>
        <taxon>Ancalomicrobiaceae</taxon>
        <taxon>Prosthecodimorpha</taxon>
    </lineage>
</organism>
<comment type="caution">
    <text evidence="17">The sequence shown here is derived from an EMBL/GenBank/DDBJ whole genome shotgun (WGS) entry which is preliminary data.</text>
</comment>
<dbReference type="STRING" id="665126.ABB55_03680"/>
<keyword evidence="6" id="KW-0573">Peptidoglycan synthesis</keyword>
<feature type="transmembrane region" description="Helical" evidence="16">
    <location>
        <begin position="83"/>
        <end position="102"/>
    </location>
</feature>
<evidence type="ECO:0000256" key="15">
    <source>
        <dbReference type="ARBA" id="ARBA00049902"/>
    </source>
</evidence>
<evidence type="ECO:0000256" key="16">
    <source>
        <dbReference type="SAM" id="Phobius"/>
    </source>
</evidence>
<dbReference type="GO" id="GO:0015648">
    <property type="term" value="F:lipid-linked peptidoglycan transporter activity"/>
    <property type="evidence" value="ECO:0007669"/>
    <property type="project" value="TreeGrafter"/>
</dbReference>
<dbReference type="GO" id="GO:0032153">
    <property type="term" value="C:cell division site"/>
    <property type="evidence" value="ECO:0007669"/>
    <property type="project" value="TreeGrafter"/>
</dbReference>
<name>A0A0P6VX72_9HYPH</name>
<feature type="transmembrane region" description="Helical" evidence="16">
    <location>
        <begin position="348"/>
        <end position="369"/>
    </location>
</feature>
<dbReference type="GO" id="GO:0008955">
    <property type="term" value="F:peptidoglycan glycosyltransferase activity"/>
    <property type="evidence" value="ECO:0007669"/>
    <property type="project" value="UniProtKB-EC"/>
</dbReference>
<dbReference type="EMBL" id="LJYW01000001">
    <property type="protein sequence ID" value="KPL51438.1"/>
    <property type="molecule type" value="Genomic_DNA"/>
</dbReference>
<protein>
    <recommendedName>
        <fullName evidence="12">Probable peptidoglycan glycosyltransferase FtsW</fullName>
        <ecNumber evidence="14">2.4.99.28</ecNumber>
    </recommendedName>
    <alternativeName>
        <fullName evidence="13">Cell division protein FtsW</fullName>
    </alternativeName>
    <alternativeName>
        <fullName evidence="10">Cell wall polymerase</fullName>
    </alternativeName>
    <alternativeName>
        <fullName evidence="9">Peptidoglycan polymerase</fullName>
    </alternativeName>
</protein>
<gene>
    <name evidence="17" type="ORF">ABB55_03680</name>
</gene>
<evidence type="ECO:0000256" key="8">
    <source>
        <dbReference type="ARBA" id="ARBA00023136"/>
    </source>
</evidence>
<reference evidence="17 18" key="1">
    <citation type="submission" date="2015-09" db="EMBL/GenBank/DDBJ databases">
        <authorList>
            <person name="Jackson K.R."/>
            <person name="Lunt B.L."/>
            <person name="Fisher J.N.B."/>
            <person name="Gardner A.V."/>
            <person name="Bailey M.E."/>
            <person name="Deus L.M."/>
            <person name="Earl A.S."/>
            <person name="Gibby P.D."/>
            <person name="Hartmann K.A."/>
            <person name="Liu J.E."/>
            <person name="Manci A.M."/>
            <person name="Nielsen D.A."/>
            <person name="Solomon M.B."/>
            <person name="Breakwell D.P."/>
            <person name="Burnett S.H."/>
            <person name="Grose J.H."/>
        </authorList>
    </citation>
    <scope>NUCLEOTIDE SEQUENCE [LARGE SCALE GENOMIC DNA]</scope>
    <source>
        <strain evidence="17 18">16</strain>
    </source>
</reference>
<keyword evidence="17" id="KW-0131">Cell cycle</keyword>
<evidence type="ECO:0000256" key="12">
    <source>
        <dbReference type="ARBA" id="ARBA00041185"/>
    </source>
</evidence>
<dbReference type="PANTHER" id="PTHR30474">
    <property type="entry name" value="CELL CYCLE PROTEIN"/>
    <property type="match status" value="1"/>
</dbReference>
<dbReference type="EC" id="2.4.99.28" evidence="14"/>
<feature type="transmembrane region" description="Helical" evidence="16">
    <location>
        <begin position="59"/>
        <end position="77"/>
    </location>
</feature>
<proteinExistence type="inferred from homology"/>
<dbReference type="PANTHER" id="PTHR30474:SF2">
    <property type="entry name" value="PEPTIDOGLYCAN GLYCOSYLTRANSFERASE FTSW-RELATED"/>
    <property type="match status" value="1"/>
</dbReference>
<sequence>MVARTDRSSFAEWWWTIDRSLLAAFVALMVTGLVMSFAASPPVAERIGADQFHFVKRHAAFFLPALLVLFVGSFFTPRLVRRMALVTLIGGIALLAATLFFGQEIKGARRWLTIAGITVQPSEFVKPAFVIVVAWLFAERQRRPEIPGILFAVLLLIAMIGLLVAQPDFGQTMLTVIAWGSIFFVAGVPIFWVMVLGAAGVGGIYAAYTMLPHVTARINKFLAKFNGMEGAKANSTAFQADKALDSFASGGWLGRGPGEGTVKWILPDSHTDFIAAVMGEEFGILACLILASVIAYVVLRGLRHALATDDPFIRFSVTGLVTLFGVQSAINLAVNLHLVPSKGMTLPFISYGGSSLIAVALGMSWLLALTRRRAQTTRIARSIHDEQPLEALA</sequence>
<keyword evidence="7 16" id="KW-1133">Transmembrane helix</keyword>
<evidence type="ECO:0000256" key="1">
    <source>
        <dbReference type="ARBA" id="ARBA00004141"/>
    </source>
</evidence>
<dbReference type="Pfam" id="PF01098">
    <property type="entry name" value="FTSW_RODA_SPOVE"/>
    <property type="match status" value="1"/>
</dbReference>
<evidence type="ECO:0000313" key="18">
    <source>
        <dbReference type="Proteomes" id="UP000048984"/>
    </source>
</evidence>
<reference evidence="17 18" key="2">
    <citation type="submission" date="2015-10" db="EMBL/GenBank/DDBJ databases">
        <title>Draft Genome Sequence of Prosthecomicrobium hirschii ATCC 27832.</title>
        <authorList>
            <person name="Daniel J."/>
            <person name="Givan S.A."/>
            <person name="Brun Y.V."/>
            <person name="Brown P.J."/>
        </authorList>
    </citation>
    <scope>NUCLEOTIDE SEQUENCE [LARGE SCALE GENOMIC DNA]</scope>
    <source>
        <strain evidence="17 18">16</strain>
    </source>
</reference>
<dbReference type="AlphaFoldDB" id="A0A0P6VX72"/>
<keyword evidence="2" id="KW-0328">Glycosyltransferase</keyword>
<comment type="similarity">
    <text evidence="11">Belongs to the SEDS family. FtsW subfamily.</text>
</comment>
<comment type="subcellular location">
    <subcellularLocation>
        <location evidence="1">Membrane</location>
        <topology evidence="1">Multi-pass membrane protein</topology>
    </subcellularLocation>
</comment>